<evidence type="ECO:0000313" key="4">
    <source>
        <dbReference type="EMBL" id="QEV37739.1"/>
    </source>
</evidence>
<protein>
    <submittedName>
        <fullName evidence="4">DUF916 domain-containing protein</fullName>
    </submittedName>
    <submittedName>
        <fullName evidence="3">Dihydroorotate oxidase</fullName>
    </submittedName>
</protein>
<reference evidence="4 6" key="3">
    <citation type="submission" date="2017-09" db="EMBL/GenBank/DDBJ databases">
        <title>Streptomyces genome completion.</title>
        <authorList>
            <person name="Lee N."/>
            <person name="Cho B.-K."/>
        </authorList>
    </citation>
    <scope>NUCLEOTIDE SEQUENCE [LARGE SCALE GENOMIC DNA]</scope>
    <source>
        <strain evidence="4 6">ATCC 14899</strain>
    </source>
</reference>
<dbReference type="Proteomes" id="UP000325763">
    <property type="component" value="Chromosome"/>
</dbReference>
<evidence type="ECO:0000256" key="2">
    <source>
        <dbReference type="SAM" id="SignalP"/>
    </source>
</evidence>
<keyword evidence="5" id="KW-1185">Reference proteome</keyword>
<dbReference type="OrthoDB" id="4336304at2"/>
<dbReference type="RefSeq" id="WP_043437445.1">
    <property type="nucleotide sequence ID" value="NZ_CP009313.1"/>
</dbReference>
<dbReference type="KEGG" id="snq:CP978_03535"/>
<feature type="chain" id="PRO_5041596480" evidence="2">
    <location>
        <begin position="40"/>
        <end position="359"/>
    </location>
</feature>
<evidence type="ECO:0000256" key="1">
    <source>
        <dbReference type="SAM" id="Phobius"/>
    </source>
</evidence>
<keyword evidence="1" id="KW-1133">Transmembrane helix</keyword>
<feature type="transmembrane region" description="Helical" evidence="1">
    <location>
        <begin position="304"/>
        <end position="328"/>
    </location>
</feature>
<gene>
    <name evidence="4" type="ORF">CP978_03535</name>
    <name evidence="3" type="ORF">SNOD_03145</name>
</gene>
<dbReference type="EMBL" id="CP009313">
    <property type="protein sequence ID" value="AJE39139.1"/>
    <property type="molecule type" value="Genomic_DNA"/>
</dbReference>
<evidence type="ECO:0000313" key="6">
    <source>
        <dbReference type="Proteomes" id="UP000325763"/>
    </source>
</evidence>
<keyword evidence="1" id="KW-0812">Transmembrane</keyword>
<dbReference type="STRING" id="40318.SNOD_03145"/>
<dbReference type="AlphaFoldDB" id="A0A0B5D7M4"/>
<sequence length="359" mass="37744">MNAPPTRRSTTAAALVRTVALALLAALALTGLCAGPVAAADGDVTWTVRTAPNAYGTARSSFSHGINPGGQIKDAMIVANRGTSPLTLAVYAADGYTTDAGQLDLLTKDKKSRAVGAWVHADRDSIVVRPGKAVTVPFTISVPDNATPGDHVGGILTSLKQSDDAEGINVDRRLGIRIKLRVSGELKPKLAVEDLHVDYDGSFNPFAKGDATVTYTVHNTGNTVLSAQQKASLSGPFGWLRTEAGAIAAPPELLPGERWKVTVPVHGVAPAVVLSATTTLTPLLTDASGSTTSLKPVEATAHGWAVPWTLLLFLVLLIAAAVGAFLLSRRNRARRALREDARVRDAVEEALREHTPQRD</sequence>
<evidence type="ECO:0000313" key="3">
    <source>
        <dbReference type="EMBL" id="AJE39139.1"/>
    </source>
</evidence>
<proteinExistence type="predicted"/>
<name>A0A0B5D7M4_9ACTN</name>
<dbReference type="EMBL" id="CP023747">
    <property type="protein sequence ID" value="QEV37739.1"/>
    <property type="molecule type" value="Genomic_DNA"/>
</dbReference>
<feature type="signal peptide" evidence="2">
    <location>
        <begin position="1"/>
        <end position="39"/>
    </location>
</feature>
<evidence type="ECO:0000313" key="5">
    <source>
        <dbReference type="Proteomes" id="UP000031526"/>
    </source>
</evidence>
<reference evidence="3 5" key="2">
    <citation type="journal article" date="2016" name="Appl. Microbiol. Biotechnol.">
        <title>Exploiting the genome sequence of Streptomyces nodosus for enhanced antibiotic production.</title>
        <authorList>
            <person name="Sweeney P."/>
            <person name="Murphy C.D."/>
            <person name="Caffrey P."/>
        </authorList>
    </citation>
    <scope>NUCLEOTIDE SEQUENCE [LARGE SCALE GENOMIC DNA]</scope>
    <source>
        <strain evidence="3 5">ATCC 14899</strain>
    </source>
</reference>
<dbReference type="Proteomes" id="UP000031526">
    <property type="component" value="Chromosome"/>
</dbReference>
<dbReference type="HOGENOM" id="CLU_051827_1_0_11"/>
<keyword evidence="2" id="KW-0732">Signal</keyword>
<accession>A0A0B5D7M4</accession>
<reference evidence="5" key="1">
    <citation type="submission" date="2014-09" db="EMBL/GenBank/DDBJ databases">
        <title>Sequence of the Streptomyces nodosus genome.</title>
        <authorList>
            <person name="Sweeney P."/>
            <person name="Stephens N."/>
            <person name="Murphy C."/>
            <person name="Caffrey P."/>
        </authorList>
    </citation>
    <scope>NUCLEOTIDE SEQUENCE [LARGE SCALE GENOMIC DNA]</scope>
    <source>
        <strain evidence="5">ATCC 14899</strain>
    </source>
</reference>
<keyword evidence="1" id="KW-0472">Membrane</keyword>
<organism evidence="3 5">
    <name type="scientific">Streptomyces nodosus</name>
    <dbReference type="NCBI Taxonomy" id="40318"/>
    <lineage>
        <taxon>Bacteria</taxon>
        <taxon>Bacillati</taxon>
        <taxon>Actinomycetota</taxon>
        <taxon>Actinomycetes</taxon>
        <taxon>Kitasatosporales</taxon>
        <taxon>Streptomycetaceae</taxon>
        <taxon>Streptomyces</taxon>
    </lineage>
</organism>